<dbReference type="SUPFAM" id="SSF48264">
    <property type="entry name" value="Cytochrome P450"/>
    <property type="match status" value="1"/>
</dbReference>
<dbReference type="PANTHER" id="PTHR24292:SF54">
    <property type="entry name" value="CYP9F3-RELATED"/>
    <property type="match status" value="1"/>
</dbReference>
<dbReference type="GO" id="GO:0016705">
    <property type="term" value="F:oxidoreductase activity, acting on paired donors, with incorporation or reduction of molecular oxygen"/>
    <property type="evidence" value="ECO:0007669"/>
    <property type="project" value="InterPro"/>
</dbReference>
<keyword evidence="10" id="KW-0408">Iron</keyword>
<evidence type="ECO:0000313" key="13">
    <source>
        <dbReference type="EMBL" id="CAH0384344.1"/>
    </source>
</evidence>
<organism evidence="13 14">
    <name type="scientific">Bemisia tabaci</name>
    <name type="common">Sweetpotato whitefly</name>
    <name type="synonym">Aleurodes tabaci</name>
    <dbReference type="NCBI Taxonomy" id="7038"/>
    <lineage>
        <taxon>Eukaryota</taxon>
        <taxon>Metazoa</taxon>
        <taxon>Ecdysozoa</taxon>
        <taxon>Arthropoda</taxon>
        <taxon>Hexapoda</taxon>
        <taxon>Insecta</taxon>
        <taxon>Pterygota</taxon>
        <taxon>Neoptera</taxon>
        <taxon>Paraneoptera</taxon>
        <taxon>Hemiptera</taxon>
        <taxon>Sternorrhyncha</taxon>
        <taxon>Aleyrodoidea</taxon>
        <taxon>Aleyrodidae</taxon>
        <taxon>Aleyrodinae</taxon>
        <taxon>Bemisia</taxon>
    </lineage>
</organism>
<dbReference type="InterPro" id="IPR050476">
    <property type="entry name" value="Insect_CytP450_Detox"/>
</dbReference>
<keyword evidence="5" id="KW-0349">Heme</keyword>
<keyword evidence="7" id="KW-0256">Endoplasmic reticulum</keyword>
<evidence type="ECO:0000256" key="9">
    <source>
        <dbReference type="ARBA" id="ARBA00023002"/>
    </source>
</evidence>
<evidence type="ECO:0000256" key="3">
    <source>
        <dbReference type="ARBA" id="ARBA00004406"/>
    </source>
</evidence>
<dbReference type="Proteomes" id="UP001152759">
    <property type="component" value="Chromosome 2"/>
</dbReference>
<reference evidence="13" key="1">
    <citation type="submission" date="2021-12" db="EMBL/GenBank/DDBJ databases">
        <authorList>
            <person name="King R."/>
        </authorList>
    </citation>
    <scope>NUCLEOTIDE SEQUENCE</scope>
</reference>
<comment type="similarity">
    <text evidence="4">Belongs to the cytochrome P450 family.</text>
</comment>
<dbReference type="InterPro" id="IPR001128">
    <property type="entry name" value="Cyt_P450"/>
</dbReference>
<evidence type="ECO:0000313" key="14">
    <source>
        <dbReference type="Proteomes" id="UP001152759"/>
    </source>
</evidence>
<comment type="subcellular location">
    <subcellularLocation>
        <location evidence="3">Endoplasmic reticulum membrane</location>
        <topology evidence="3">Peripheral membrane protein</topology>
    </subcellularLocation>
    <subcellularLocation>
        <location evidence="2">Microsome membrane</location>
        <topology evidence="2">Peripheral membrane protein</topology>
    </subcellularLocation>
</comment>
<name>A0A9P0A6F9_BEMTA</name>
<evidence type="ECO:0000256" key="7">
    <source>
        <dbReference type="ARBA" id="ARBA00022824"/>
    </source>
</evidence>
<evidence type="ECO:0000256" key="4">
    <source>
        <dbReference type="ARBA" id="ARBA00010617"/>
    </source>
</evidence>
<evidence type="ECO:0000256" key="11">
    <source>
        <dbReference type="ARBA" id="ARBA00023033"/>
    </source>
</evidence>
<evidence type="ECO:0000256" key="8">
    <source>
        <dbReference type="ARBA" id="ARBA00022848"/>
    </source>
</evidence>
<dbReference type="EMBL" id="OU963863">
    <property type="protein sequence ID" value="CAH0384344.1"/>
    <property type="molecule type" value="Genomic_DNA"/>
</dbReference>
<dbReference type="GO" id="GO:0005506">
    <property type="term" value="F:iron ion binding"/>
    <property type="evidence" value="ECO:0007669"/>
    <property type="project" value="InterPro"/>
</dbReference>
<keyword evidence="14" id="KW-1185">Reference proteome</keyword>
<gene>
    <name evidence="13" type="ORF">BEMITA_LOCUS3675</name>
</gene>
<dbReference type="Gene3D" id="1.10.630.10">
    <property type="entry name" value="Cytochrome P450"/>
    <property type="match status" value="1"/>
</dbReference>
<dbReference type="AlphaFoldDB" id="A0A9P0A6F9"/>
<dbReference type="GO" id="GO:0020037">
    <property type="term" value="F:heme binding"/>
    <property type="evidence" value="ECO:0007669"/>
    <property type="project" value="InterPro"/>
</dbReference>
<proteinExistence type="inferred from homology"/>
<evidence type="ECO:0000256" key="10">
    <source>
        <dbReference type="ARBA" id="ARBA00023004"/>
    </source>
</evidence>
<dbReference type="GO" id="GO:0004497">
    <property type="term" value="F:monooxygenase activity"/>
    <property type="evidence" value="ECO:0007669"/>
    <property type="project" value="UniProtKB-KW"/>
</dbReference>
<dbReference type="Pfam" id="PF00067">
    <property type="entry name" value="p450"/>
    <property type="match status" value="1"/>
</dbReference>
<keyword evidence="6" id="KW-0479">Metal-binding</keyword>
<sequence length="136" mass="15528">MEPLLRQCGKQLKQYLEKATDGENGAIFDMKELFGHYTMDAIATIAFGIQTDSLQNPDSEFIKSASRLTSLTIFKRLMTFFVLLFAPRLTKYLPISFANQDVMNFLASVVKDTIRHRESSNEKLVSSSNQKFCQLF</sequence>
<evidence type="ECO:0000256" key="6">
    <source>
        <dbReference type="ARBA" id="ARBA00022723"/>
    </source>
</evidence>
<comment type="cofactor">
    <cofactor evidence="1">
        <name>heme</name>
        <dbReference type="ChEBI" id="CHEBI:30413"/>
    </cofactor>
</comment>
<keyword evidence="11" id="KW-0503">Monooxygenase</keyword>
<dbReference type="PANTHER" id="PTHR24292">
    <property type="entry name" value="CYTOCHROME P450"/>
    <property type="match status" value="1"/>
</dbReference>
<keyword evidence="9" id="KW-0560">Oxidoreductase</keyword>
<dbReference type="InterPro" id="IPR036396">
    <property type="entry name" value="Cyt_P450_sf"/>
</dbReference>
<evidence type="ECO:0000256" key="12">
    <source>
        <dbReference type="ARBA" id="ARBA00023136"/>
    </source>
</evidence>
<keyword evidence="12" id="KW-0472">Membrane</keyword>
<evidence type="ECO:0008006" key="15">
    <source>
        <dbReference type="Google" id="ProtNLM"/>
    </source>
</evidence>
<protein>
    <recommendedName>
        <fullName evidence="15">Cytochrome P450</fullName>
    </recommendedName>
</protein>
<evidence type="ECO:0000256" key="5">
    <source>
        <dbReference type="ARBA" id="ARBA00022617"/>
    </source>
</evidence>
<keyword evidence="8" id="KW-0492">Microsome</keyword>
<evidence type="ECO:0000256" key="1">
    <source>
        <dbReference type="ARBA" id="ARBA00001971"/>
    </source>
</evidence>
<evidence type="ECO:0000256" key="2">
    <source>
        <dbReference type="ARBA" id="ARBA00004174"/>
    </source>
</evidence>
<dbReference type="GO" id="GO:0005789">
    <property type="term" value="C:endoplasmic reticulum membrane"/>
    <property type="evidence" value="ECO:0007669"/>
    <property type="project" value="UniProtKB-SubCell"/>
</dbReference>
<accession>A0A9P0A6F9</accession>